<evidence type="ECO:0000313" key="7">
    <source>
        <dbReference type="EMBL" id="TJY36053.1"/>
    </source>
</evidence>
<dbReference type="InterPro" id="IPR035994">
    <property type="entry name" value="Nucleoside_phosphorylase_sf"/>
</dbReference>
<sequence length="234" mass="25892">MSSIHIEAKVGDIAETVLLPGDPLRAKHVAETFLEDAVCYNTVRNMFGFTGYYKGKKVSVQGTGMGMGSAAIYIHELINTYNAKNLIRVGTCGAIQKEINLGQVLLAMSASGDSDANNLYFEGMHYAATADFDLLLKAYKAAQRLNIKTYKGSVFSTNTFYDDDIQNRWKKWQKHGILGVEMETQMLFTLAKRFGVKALSILTVSDNIITGEATSSKEREQSFNDMMKIALELA</sequence>
<dbReference type="InterPro" id="IPR000845">
    <property type="entry name" value="Nucleoside_phosphorylase_d"/>
</dbReference>
<comment type="catalytic activity">
    <reaction evidence="5">
        <text>uridine + phosphate = alpha-D-ribose 1-phosphate + uracil</text>
        <dbReference type="Rhea" id="RHEA:24388"/>
        <dbReference type="ChEBI" id="CHEBI:16704"/>
        <dbReference type="ChEBI" id="CHEBI:17568"/>
        <dbReference type="ChEBI" id="CHEBI:43474"/>
        <dbReference type="ChEBI" id="CHEBI:57720"/>
        <dbReference type="EC" id="2.4.2.3"/>
    </reaction>
</comment>
<dbReference type="Pfam" id="PF01048">
    <property type="entry name" value="PNP_UDP_1"/>
    <property type="match status" value="1"/>
</dbReference>
<dbReference type="GO" id="GO:0004731">
    <property type="term" value="F:purine-nucleoside phosphorylase activity"/>
    <property type="evidence" value="ECO:0007669"/>
    <property type="project" value="InterPro"/>
</dbReference>
<organism evidence="7 8">
    <name type="scientific">Pontimicrobium aquaticum</name>
    <dbReference type="NCBI Taxonomy" id="2565367"/>
    <lineage>
        <taxon>Bacteria</taxon>
        <taxon>Pseudomonadati</taxon>
        <taxon>Bacteroidota</taxon>
        <taxon>Flavobacteriia</taxon>
        <taxon>Flavobacteriales</taxon>
        <taxon>Flavobacteriaceae</taxon>
        <taxon>Pontimicrobium</taxon>
    </lineage>
</organism>
<evidence type="ECO:0000256" key="2">
    <source>
        <dbReference type="ARBA" id="ARBA00021980"/>
    </source>
</evidence>
<dbReference type="InterPro" id="IPR004402">
    <property type="entry name" value="DeoD-type"/>
</dbReference>
<dbReference type="HAMAP" id="MF_01627">
    <property type="entry name" value="Pur_nucleosid_phosp"/>
    <property type="match status" value="1"/>
</dbReference>
<evidence type="ECO:0000256" key="4">
    <source>
        <dbReference type="ARBA" id="ARBA00022679"/>
    </source>
</evidence>
<dbReference type="NCBIfam" id="TIGR00107">
    <property type="entry name" value="deoD"/>
    <property type="match status" value="1"/>
</dbReference>
<name>A0A4U0EVZ4_9FLAO</name>
<dbReference type="AlphaFoldDB" id="A0A4U0EVZ4"/>
<gene>
    <name evidence="7" type="primary">deoD</name>
    <name evidence="7" type="ORF">E5167_09340</name>
</gene>
<evidence type="ECO:0000313" key="8">
    <source>
        <dbReference type="Proteomes" id="UP000307657"/>
    </source>
</evidence>
<proteinExistence type="inferred from homology"/>
<dbReference type="CDD" id="cd09006">
    <property type="entry name" value="PNP_EcPNPI-like"/>
    <property type="match status" value="1"/>
</dbReference>
<keyword evidence="4 7" id="KW-0808">Transferase</keyword>
<dbReference type="EMBL" id="SUPL01000004">
    <property type="protein sequence ID" value="TJY36053.1"/>
    <property type="molecule type" value="Genomic_DNA"/>
</dbReference>
<keyword evidence="8" id="KW-1185">Reference proteome</keyword>
<dbReference type="GO" id="GO:0005829">
    <property type="term" value="C:cytosol"/>
    <property type="evidence" value="ECO:0007669"/>
    <property type="project" value="TreeGrafter"/>
</dbReference>
<dbReference type="OrthoDB" id="9782889at2"/>
<dbReference type="NCBIfam" id="NF004489">
    <property type="entry name" value="PRK05819.1"/>
    <property type="match status" value="1"/>
</dbReference>
<keyword evidence="3 7" id="KW-0328">Glycosyltransferase</keyword>
<dbReference type="GO" id="GO:0004850">
    <property type="term" value="F:uridine phosphorylase activity"/>
    <property type="evidence" value="ECO:0007669"/>
    <property type="project" value="UniProtKB-EC"/>
</dbReference>
<dbReference type="SUPFAM" id="SSF53167">
    <property type="entry name" value="Purine and uridine phosphorylases"/>
    <property type="match status" value="1"/>
</dbReference>
<feature type="domain" description="Nucleoside phosphorylase" evidence="6">
    <location>
        <begin position="17"/>
        <end position="226"/>
    </location>
</feature>
<dbReference type="PANTHER" id="PTHR43691:SF11">
    <property type="entry name" value="FI09636P-RELATED"/>
    <property type="match status" value="1"/>
</dbReference>
<evidence type="ECO:0000259" key="6">
    <source>
        <dbReference type="Pfam" id="PF01048"/>
    </source>
</evidence>
<accession>A0A4U0EVZ4</accession>
<dbReference type="PANTHER" id="PTHR43691">
    <property type="entry name" value="URIDINE PHOSPHORYLASE"/>
    <property type="match status" value="1"/>
</dbReference>
<dbReference type="Gene3D" id="3.40.50.1580">
    <property type="entry name" value="Nucleoside phosphorylase domain"/>
    <property type="match status" value="1"/>
</dbReference>
<dbReference type="GO" id="GO:0006152">
    <property type="term" value="P:purine nucleoside catabolic process"/>
    <property type="evidence" value="ECO:0007669"/>
    <property type="project" value="TreeGrafter"/>
</dbReference>
<evidence type="ECO:0000256" key="5">
    <source>
        <dbReference type="ARBA" id="ARBA00048447"/>
    </source>
</evidence>
<protein>
    <recommendedName>
        <fullName evidence="2">Uridine phosphorylase</fullName>
        <ecNumber evidence="1">2.4.2.3</ecNumber>
    </recommendedName>
</protein>
<evidence type="ECO:0000256" key="3">
    <source>
        <dbReference type="ARBA" id="ARBA00022676"/>
    </source>
</evidence>
<dbReference type="EC" id="2.4.2.3" evidence="1"/>
<dbReference type="Proteomes" id="UP000307657">
    <property type="component" value="Unassembled WGS sequence"/>
</dbReference>
<reference evidence="7 8" key="1">
    <citation type="submission" date="2019-04" db="EMBL/GenBank/DDBJ databases">
        <title>Lacinutrix sp. nov., isolated from marine water.</title>
        <authorList>
            <person name="Kim W."/>
        </authorList>
    </citation>
    <scope>NUCLEOTIDE SEQUENCE [LARGE SCALE GENOMIC DNA]</scope>
    <source>
        <strain evidence="7 8">CAU 1491</strain>
    </source>
</reference>
<evidence type="ECO:0000256" key="1">
    <source>
        <dbReference type="ARBA" id="ARBA00011888"/>
    </source>
</evidence>
<dbReference type="RefSeq" id="WP_136843359.1">
    <property type="nucleotide sequence ID" value="NZ_SUPL01000004.1"/>
</dbReference>
<comment type="caution">
    <text evidence="7">The sequence shown here is derived from an EMBL/GenBank/DDBJ whole genome shotgun (WGS) entry which is preliminary data.</text>
</comment>